<comment type="subcellular location">
    <subcellularLocation>
        <location evidence="1">Membrane</location>
        <topology evidence="1">Multi-pass membrane protein</topology>
    </subcellularLocation>
</comment>
<feature type="transmembrane region" description="Helical" evidence="6">
    <location>
        <begin position="356"/>
        <end position="377"/>
    </location>
</feature>
<reference evidence="8 9" key="1">
    <citation type="submission" date="2018-08" db="EMBL/GenBank/DDBJ databases">
        <title>Draft genome of the lignicolous fungus Coniochaeta pulveracea.</title>
        <authorList>
            <person name="Borstlap C.J."/>
            <person name="De Witt R.N."/>
            <person name="Botha A."/>
            <person name="Volschenk H."/>
        </authorList>
    </citation>
    <scope>NUCLEOTIDE SEQUENCE [LARGE SCALE GENOMIC DNA]</scope>
    <source>
        <strain evidence="8 9">CAB683</strain>
    </source>
</reference>
<dbReference type="InterPro" id="IPR011701">
    <property type="entry name" value="MFS"/>
</dbReference>
<feature type="transmembrane region" description="Helical" evidence="6">
    <location>
        <begin position="95"/>
        <end position="112"/>
    </location>
</feature>
<feature type="transmembrane region" description="Helical" evidence="6">
    <location>
        <begin position="155"/>
        <end position="174"/>
    </location>
</feature>
<evidence type="ECO:0000256" key="6">
    <source>
        <dbReference type="SAM" id="Phobius"/>
    </source>
</evidence>
<dbReference type="AlphaFoldDB" id="A0A420XWC9"/>
<sequence length="510" mass="56640">MSTPAASEPKGHDMEANISFVEHASKHEVDNAYVLQPMGKPPKKSALERKLVMKQDFLLIPLLSLTYFVTYLDRNSLGNAKLLGLQKSLKLNDDQYGNCAQLFFVGYILFMLPANIFLRWIRPYFLVGGAIICFGTFLCGMSAAETYGAVLATRILIGAAQAFVQGIGMYSSLWYTRTELAIRGSLYYSTATLAGAFSGLIAYAIGKHLTLHETGRAPWRWLFIIEGVIGIFSGIVILLLLPPFPDKMKKGKNWLFTEEEIQLAIKRFSTFNTRNSKVEWRQVFAAFKDPKTWAFFMINSAFGQATSTVGIFLPSFIAAFGYTDLDAQLFSVIPYAVAFVTLLTLSFLSDKINLKGPFVIAGLSSALIGYIMLLTVKSTSAKMVATCFVVGGIYPGVLLSVVWLGINNGGFTKRATTWAMAEIGAQIFSIVGTNIYKSSGRSYAKGHWVNVGFMVAGICVSATLMWWYHHSNKKRDRILEEHASRGETHPHTGASLEELYDYHINFRYTL</sequence>
<dbReference type="PANTHER" id="PTHR43791">
    <property type="entry name" value="PERMEASE-RELATED"/>
    <property type="match status" value="1"/>
</dbReference>
<keyword evidence="4 6" id="KW-1133">Transmembrane helix</keyword>
<dbReference type="PANTHER" id="PTHR43791:SF36">
    <property type="entry name" value="TRANSPORTER, PUTATIVE (AFU_ORTHOLOGUE AFUA_6G08340)-RELATED"/>
    <property type="match status" value="1"/>
</dbReference>
<feature type="transmembrane region" description="Helical" evidence="6">
    <location>
        <begin position="383"/>
        <end position="406"/>
    </location>
</feature>
<dbReference type="PROSITE" id="PS50850">
    <property type="entry name" value="MFS"/>
    <property type="match status" value="1"/>
</dbReference>
<dbReference type="InterPro" id="IPR020846">
    <property type="entry name" value="MFS_dom"/>
</dbReference>
<dbReference type="EMBL" id="QVQW01000140">
    <property type="protein sequence ID" value="RKU39850.1"/>
    <property type="molecule type" value="Genomic_DNA"/>
</dbReference>
<feature type="transmembrane region" description="Helical" evidence="6">
    <location>
        <begin position="218"/>
        <end position="241"/>
    </location>
</feature>
<evidence type="ECO:0000259" key="7">
    <source>
        <dbReference type="PROSITE" id="PS50850"/>
    </source>
</evidence>
<dbReference type="GO" id="GO:0016020">
    <property type="term" value="C:membrane"/>
    <property type="evidence" value="ECO:0007669"/>
    <property type="project" value="UniProtKB-SubCell"/>
</dbReference>
<evidence type="ECO:0000313" key="9">
    <source>
        <dbReference type="Proteomes" id="UP000275385"/>
    </source>
</evidence>
<evidence type="ECO:0000256" key="1">
    <source>
        <dbReference type="ARBA" id="ARBA00004141"/>
    </source>
</evidence>
<gene>
    <name evidence="8" type="ORF">DL546_000948</name>
</gene>
<name>A0A420XWC9_9PEZI</name>
<dbReference type="GO" id="GO:0022857">
    <property type="term" value="F:transmembrane transporter activity"/>
    <property type="evidence" value="ECO:0007669"/>
    <property type="project" value="InterPro"/>
</dbReference>
<feature type="domain" description="Major facilitator superfamily (MFS) profile" evidence="7">
    <location>
        <begin position="59"/>
        <end position="474"/>
    </location>
</feature>
<feature type="transmembrane region" description="Helical" evidence="6">
    <location>
        <begin position="186"/>
        <end position="206"/>
    </location>
</feature>
<dbReference type="FunFam" id="1.20.1250.20:FF:000013">
    <property type="entry name" value="MFS general substrate transporter"/>
    <property type="match status" value="1"/>
</dbReference>
<organism evidence="8 9">
    <name type="scientific">Coniochaeta pulveracea</name>
    <dbReference type="NCBI Taxonomy" id="177199"/>
    <lineage>
        <taxon>Eukaryota</taxon>
        <taxon>Fungi</taxon>
        <taxon>Dikarya</taxon>
        <taxon>Ascomycota</taxon>
        <taxon>Pezizomycotina</taxon>
        <taxon>Sordariomycetes</taxon>
        <taxon>Sordariomycetidae</taxon>
        <taxon>Coniochaetales</taxon>
        <taxon>Coniochaetaceae</taxon>
        <taxon>Coniochaeta</taxon>
    </lineage>
</organism>
<dbReference type="SUPFAM" id="SSF103473">
    <property type="entry name" value="MFS general substrate transporter"/>
    <property type="match status" value="1"/>
</dbReference>
<feature type="transmembrane region" description="Helical" evidence="6">
    <location>
        <begin position="57"/>
        <end position="75"/>
    </location>
</feature>
<evidence type="ECO:0000313" key="8">
    <source>
        <dbReference type="EMBL" id="RKU39850.1"/>
    </source>
</evidence>
<dbReference type="Gene3D" id="1.20.1250.20">
    <property type="entry name" value="MFS general substrate transporter like domains"/>
    <property type="match status" value="2"/>
</dbReference>
<feature type="transmembrane region" description="Helical" evidence="6">
    <location>
        <begin position="301"/>
        <end position="323"/>
    </location>
</feature>
<evidence type="ECO:0000256" key="4">
    <source>
        <dbReference type="ARBA" id="ARBA00022989"/>
    </source>
</evidence>
<evidence type="ECO:0000256" key="3">
    <source>
        <dbReference type="ARBA" id="ARBA00022692"/>
    </source>
</evidence>
<keyword evidence="9" id="KW-1185">Reference proteome</keyword>
<dbReference type="InterPro" id="IPR036259">
    <property type="entry name" value="MFS_trans_sf"/>
</dbReference>
<feature type="transmembrane region" description="Helical" evidence="6">
    <location>
        <begin position="448"/>
        <end position="468"/>
    </location>
</feature>
<feature type="transmembrane region" description="Helical" evidence="6">
    <location>
        <begin position="329"/>
        <end position="349"/>
    </location>
</feature>
<comment type="caution">
    <text evidence="8">The sequence shown here is derived from an EMBL/GenBank/DDBJ whole genome shotgun (WGS) entry which is preliminary data.</text>
</comment>
<evidence type="ECO:0000256" key="2">
    <source>
        <dbReference type="ARBA" id="ARBA00022448"/>
    </source>
</evidence>
<dbReference type="Pfam" id="PF07690">
    <property type="entry name" value="MFS_1"/>
    <property type="match status" value="1"/>
</dbReference>
<feature type="transmembrane region" description="Helical" evidence="6">
    <location>
        <begin position="418"/>
        <end position="436"/>
    </location>
</feature>
<evidence type="ECO:0000256" key="5">
    <source>
        <dbReference type="ARBA" id="ARBA00023136"/>
    </source>
</evidence>
<protein>
    <recommendedName>
        <fullName evidence="7">Major facilitator superfamily (MFS) profile domain-containing protein</fullName>
    </recommendedName>
</protein>
<keyword evidence="3 6" id="KW-0812">Transmembrane</keyword>
<proteinExistence type="predicted"/>
<accession>A0A420XWC9</accession>
<keyword evidence="2" id="KW-0813">Transport</keyword>
<dbReference type="Proteomes" id="UP000275385">
    <property type="component" value="Unassembled WGS sequence"/>
</dbReference>
<keyword evidence="5 6" id="KW-0472">Membrane</keyword>
<dbReference type="OrthoDB" id="2985014at2759"/>
<feature type="transmembrane region" description="Helical" evidence="6">
    <location>
        <begin position="124"/>
        <end position="143"/>
    </location>
</feature>